<evidence type="ECO:0000256" key="6">
    <source>
        <dbReference type="ARBA" id="ARBA00023004"/>
    </source>
</evidence>
<protein>
    <submittedName>
        <fullName evidence="9">Ferredoxin</fullName>
    </submittedName>
</protein>
<reference evidence="9" key="2">
    <citation type="submission" date="2020-09" db="EMBL/GenBank/DDBJ databases">
        <authorList>
            <person name="Sun Q."/>
            <person name="Ohkuma M."/>
        </authorList>
    </citation>
    <scope>NUCLEOTIDE SEQUENCE</scope>
    <source>
        <strain evidence="9">JCM 10088</strain>
    </source>
</reference>
<keyword evidence="3" id="KW-0479">Metal-binding</keyword>
<evidence type="ECO:0000256" key="1">
    <source>
        <dbReference type="ARBA" id="ARBA00001966"/>
    </source>
</evidence>
<dbReference type="Proteomes" id="UP000610960">
    <property type="component" value="Unassembled WGS sequence"/>
</dbReference>
<keyword evidence="5" id="KW-0249">Electron transport</keyword>
<feature type="domain" description="4Fe-4S ferredoxin-type" evidence="8">
    <location>
        <begin position="59"/>
        <end position="88"/>
    </location>
</feature>
<comment type="caution">
    <text evidence="9">The sequence shown here is derived from an EMBL/GenBank/DDBJ whole genome shotgun (WGS) entry which is preliminary data.</text>
</comment>
<keyword evidence="6" id="KW-0408">Iron</keyword>
<comment type="cofactor">
    <cofactor evidence="1">
        <name>[4Fe-4S] cluster</name>
        <dbReference type="ChEBI" id="CHEBI:49883"/>
    </cofactor>
</comment>
<sequence length="91" mass="10218">MMAGLEFTKYLLSRPAPGSAGATGTWRTYRPVVNQDKCIKCGLCWLYCPEDTIDWLEDKSVRINYDYCKGCGICAEVCPVKVIDMVKETVV</sequence>
<dbReference type="PANTHER" id="PTHR43724">
    <property type="entry name" value="PYRUVATE SYNTHASE SUBUNIT PORD"/>
    <property type="match status" value="1"/>
</dbReference>
<name>A0A830GS92_9CREN</name>
<dbReference type="GO" id="GO:0046872">
    <property type="term" value="F:metal ion binding"/>
    <property type="evidence" value="ECO:0007669"/>
    <property type="project" value="UniProtKB-KW"/>
</dbReference>
<gene>
    <name evidence="9" type="ORF">GCM10007981_06420</name>
</gene>
<dbReference type="PROSITE" id="PS51379">
    <property type="entry name" value="4FE4S_FER_2"/>
    <property type="match status" value="2"/>
</dbReference>
<keyword evidence="5" id="KW-0813">Transport</keyword>
<dbReference type="InterPro" id="IPR017900">
    <property type="entry name" value="4Fe4S_Fe_S_CS"/>
</dbReference>
<keyword evidence="4" id="KW-0677">Repeat</keyword>
<dbReference type="Pfam" id="PF14697">
    <property type="entry name" value="Fer4_21"/>
    <property type="match status" value="1"/>
</dbReference>
<evidence type="ECO:0000256" key="7">
    <source>
        <dbReference type="ARBA" id="ARBA00023014"/>
    </source>
</evidence>
<proteinExistence type="predicted"/>
<dbReference type="PROSITE" id="PS00198">
    <property type="entry name" value="4FE4S_FER_1"/>
    <property type="match status" value="1"/>
</dbReference>
<dbReference type="GO" id="GO:0016625">
    <property type="term" value="F:oxidoreductase activity, acting on the aldehyde or oxo group of donors, iron-sulfur protein as acceptor"/>
    <property type="evidence" value="ECO:0007669"/>
    <property type="project" value="InterPro"/>
</dbReference>
<dbReference type="EMBL" id="BMNL01000001">
    <property type="protein sequence ID" value="GGP20027.1"/>
    <property type="molecule type" value="Genomic_DNA"/>
</dbReference>
<evidence type="ECO:0000256" key="5">
    <source>
        <dbReference type="ARBA" id="ARBA00022982"/>
    </source>
</evidence>
<organism evidence="9 10">
    <name type="scientific">Thermocladium modestius</name>
    <dbReference type="NCBI Taxonomy" id="62609"/>
    <lineage>
        <taxon>Archaea</taxon>
        <taxon>Thermoproteota</taxon>
        <taxon>Thermoprotei</taxon>
        <taxon>Thermoproteales</taxon>
        <taxon>Thermoproteaceae</taxon>
        <taxon>Thermocladium</taxon>
    </lineage>
</organism>
<dbReference type="GO" id="GO:0051539">
    <property type="term" value="F:4 iron, 4 sulfur cluster binding"/>
    <property type="evidence" value="ECO:0007669"/>
    <property type="project" value="UniProtKB-KW"/>
</dbReference>
<dbReference type="SUPFAM" id="SSF54862">
    <property type="entry name" value="4Fe-4S ferredoxins"/>
    <property type="match status" value="1"/>
</dbReference>
<keyword evidence="10" id="KW-1185">Reference proteome</keyword>
<dbReference type="InterPro" id="IPR011898">
    <property type="entry name" value="PorD_KorD"/>
</dbReference>
<evidence type="ECO:0000313" key="10">
    <source>
        <dbReference type="Proteomes" id="UP000610960"/>
    </source>
</evidence>
<dbReference type="InterPro" id="IPR017896">
    <property type="entry name" value="4Fe4S_Fe-S-bd"/>
</dbReference>
<keyword evidence="2" id="KW-0004">4Fe-4S</keyword>
<dbReference type="PANTHER" id="PTHR43724:SF1">
    <property type="entry name" value="PYRUVATE SYNTHASE SUBUNIT PORD"/>
    <property type="match status" value="1"/>
</dbReference>
<evidence type="ECO:0000256" key="4">
    <source>
        <dbReference type="ARBA" id="ARBA00022737"/>
    </source>
</evidence>
<dbReference type="NCBIfam" id="TIGR02179">
    <property type="entry name" value="PorD_KorD"/>
    <property type="match status" value="1"/>
</dbReference>
<keyword evidence="7" id="KW-0411">Iron-sulfur</keyword>
<evidence type="ECO:0000256" key="3">
    <source>
        <dbReference type="ARBA" id="ARBA00022723"/>
    </source>
</evidence>
<evidence type="ECO:0000256" key="2">
    <source>
        <dbReference type="ARBA" id="ARBA00022485"/>
    </source>
</evidence>
<reference evidence="9" key="1">
    <citation type="journal article" date="2014" name="Int. J. Syst. Evol. Microbiol.">
        <title>Complete genome sequence of Corynebacterium casei LMG S-19264T (=DSM 44701T), isolated from a smear-ripened cheese.</title>
        <authorList>
            <consortium name="US DOE Joint Genome Institute (JGI-PGF)"/>
            <person name="Walter F."/>
            <person name="Albersmeier A."/>
            <person name="Kalinowski J."/>
            <person name="Ruckert C."/>
        </authorList>
    </citation>
    <scope>NUCLEOTIDE SEQUENCE</scope>
    <source>
        <strain evidence="9">JCM 10088</strain>
    </source>
</reference>
<evidence type="ECO:0000313" key="9">
    <source>
        <dbReference type="EMBL" id="GGP20027.1"/>
    </source>
</evidence>
<dbReference type="AlphaFoldDB" id="A0A830GS92"/>
<evidence type="ECO:0000259" key="8">
    <source>
        <dbReference type="PROSITE" id="PS51379"/>
    </source>
</evidence>
<dbReference type="Gene3D" id="3.30.70.20">
    <property type="match status" value="1"/>
</dbReference>
<feature type="domain" description="4Fe-4S ferredoxin-type" evidence="8">
    <location>
        <begin position="29"/>
        <end position="58"/>
    </location>
</feature>
<accession>A0A830GS92</accession>